<dbReference type="Gene3D" id="3.30.70.330">
    <property type="match status" value="3"/>
</dbReference>
<reference evidence="4 5" key="1">
    <citation type="journal article" date="2015" name="Genome Biol.">
        <title>Comparative genomics of Steinernema reveals deeply conserved gene regulatory networks.</title>
        <authorList>
            <person name="Dillman A.R."/>
            <person name="Macchietto M."/>
            <person name="Porter C.F."/>
            <person name="Rogers A."/>
            <person name="Williams B."/>
            <person name="Antoshechkin I."/>
            <person name="Lee M.M."/>
            <person name="Goodwin Z."/>
            <person name="Lu X."/>
            <person name="Lewis E.E."/>
            <person name="Goodrich-Blair H."/>
            <person name="Stock S.P."/>
            <person name="Adams B.J."/>
            <person name="Sternberg P.W."/>
            <person name="Mortazavi A."/>
        </authorList>
    </citation>
    <scope>NUCLEOTIDE SEQUENCE [LARGE SCALE GENOMIC DNA]</scope>
    <source>
        <strain evidence="4 5">ALL</strain>
    </source>
</reference>
<dbReference type="EMBL" id="AZBU02000008">
    <property type="protein sequence ID" value="TKR67416.1"/>
    <property type="molecule type" value="Genomic_DNA"/>
</dbReference>
<feature type="compositionally biased region" description="Basic and acidic residues" evidence="2">
    <location>
        <begin position="294"/>
        <end position="308"/>
    </location>
</feature>
<feature type="region of interest" description="Disordered" evidence="2">
    <location>
        <begin position="273"/>
        <end position="318"/>
    </location>
</feature>
<keyword evidence="5" id="KW-1185">Reference proteome</keyword>
<keyword evidence="1" id="KW-0694">RNA-binding</keyword>
<evidence type="ECO:0000256" key="1">
    <source>
        <dbReference type="PROSITE-ProRule" id="PRU00176"/>
    </source>
</evidence>
<name>A0A4U5ME22_STECR</name>
<dbReference type="OrthoDB" id="5850064at2759"/>
<dbReference type="CDD" id="cd00590">
    <property type="entry name" value="RRM_SF"/>
    <property type="match status" value="3"/>
</dbReference>
<dbReference type="InterPro" id="IPR050441">
    <property type="entry name" value="RBM"/>
</dbReference>
<comment type="caution">
    <text evidence="4">The sequence shown here is derived from an EMBL/GenBank/DDBJ whole genome shotgun (WGS) entry which is preliminary data.</text>
</comment>
<evidence type="ECO:0000313" key="5">
    <source>
        <dbReference type="Proteomes" id="UP000298663"/>
    </source>
</evidence>
<dbReference type="Pfam" id="PF00076">
    <property type="entry name" value="RRM_1"/>
    <property type="match status" value="3"/>
</dbReference>
<dbReference type="GO" id="GO:0003723">
    <property type="term" value="F:RNA binding"/>
    <property type="evidence" value="ECO:0007669"/>
    <property type="project" value="UniProtKB-UniRule"/>
</dbReference>
<dbReference type="Proteomes" id="UP000298663">
    <property type="component" value="Unassembled WGS sequence"/>
</dbReference>
<sequence>METCESIPGPIEGTVEGPTCPRSLCVRGLKTSTQKSTLQEYFEKYGDIEEIFLPFDEPSVNRGFAFVNYADPVNAEKVLAANGDGSHKVDGAHVKVAWSKRGRETELPTRLCVYPLASDTSEDSIRAYFSQFTRVKEVGMVYDENGRFRRFAYIEFEDGREAAEVRIRLRDQFRMEIYNHIKEEGFAIRRKKRRIEDSYPKRVKISNLDRCTTEGQIREYFTKFGEVTEVFVVRHKDTGNSMRCAYVEFQTHSQAHHVVFNFEHKIDGRRTYASYADPKGRGRWGNDGSSRCQPRSDRNNNKSPKSEPEATCSLFSQSDGTEESVTTLSGSAEICESLNLSDTHPFWEAGAPEDLAQLNISFRDTSDPGEP</sequence>
<evidence type="ECO:0000313" key="4">
    <source>
        <dbReference type="EMBL" id="TKR67416.1"/>
    </source>
</evidence>
<dbReference type="PANTHER" id="PTHR48034">
    <property type="entry name" value="TRANSFORMER-2 SEX-DETERMINING PROTEIN-RELATED"/>
    <property type="match status" value="1"/>
</dbReference>
<feature type="domain" description="RRM" evidence="3">
    <location>
        <begin position="201"/>
        <end position="278"/>
    </location>
</feature>
<dbReference type="InterPro" id="IPR035979">
    <property type="entry name" value="RBD_domain_sf"/>
</dbReference>
<feature type="domain" description="RRM" evidence="3">
    <location>
        <begin position="109"/>
        <end position="202"/>
    </location>
</feature>
<dbReference type="SUPFAM" id="SSF54928">
    <property type="entry name" value="RNA-binding domain, RBD"/>
    <property type="match status" value="2"/>
</dbReference>
<protein>
    <recommendedName>
        <fullName evidence="3">RRM domain-containing protein</fullName>
    </recommendedName>
</protein>
<dbReference type="InterPro" id="IPR012677">
    <property type="entry name" value="Nucleotide-bd_a/b_plait_sf"/>
</dbReference>
<gene>
    <name evidence="4" type="ORF">L596_023572</name>
</gene>
<organism evidence="4 5">
    <name type="scientific">Steinernema carpocapsae</name>
    <name type="common">Entomopathogenic nematode</name>
    <dbReference type="NCBI Taxonomy" id="34508"/>
    <lineage>
        <taxon>Eukaryota</taxon>
        <taxon>Metazoa</taxon>
        <taxon>Ecdysozoa</taxon>
        <taxon>Nematoda</taxon>
        <taxon>Chromadorea</taxon>
        <taxon>Rhabditida</taxon>
        <taxon>Tylenchina</taxon>
        <taxon>Panagrolaimomorpha</taxon>
        <taxon>Strongyloidoidea</taxon>
        <taxon>Steinernematidae</taxon>
        <taxon>Steinernema</taxon>
    </lineage>
</organism>
<dbReference type="InterPro" id="IPR000504">
    <property type="entry name" value="RRM_dom"/>
</dbReference>
<accession>A0A4U5ME22</accession>
<evidence type="ECO:0000256" key="2">
    <source>
        <dbReference type="SAM" id="MobiDB-lite"/>
    </source>
</evidence>
<reference evidence="4 5" key="2">
    <citation type="journal article" date="2019" name="G3 (Bethesda)">
        <title>Hybrid Assembly of the Genome of the Entomopathogenic Nematode Steinernema carpocapsae Identifies the X-Chromosome.</title>
        <authorList>
            <person name="Serra L."/>
            <person name="Macchietto M."/>
            <person name="Macias-Munoz A."/>
            <person name="McGill C.J."/>
            <person name="Rodriguez I.M."/>
            <person name="Rodriguez B."/>
            <person name="Murad R."/>
            <person name="Mortazavi A."/>
        </authorList>
    </citation>
    <scope>NUCLEOTIDE SEQUENCE [LARGE SCALE GENOMIC DNA]</scope>
    <source>
        <strain evidence="4 5">ALL</strain>
    </source>
</reference>
<proteinExistence type="predicted"/>
<feature type="domain" description="RRM" evidence="3">
    <location>
        <begin position="22"/>
        <end position="101"/>
    </location>
</feature>
<evidence type="ECO:0000259" key="3">
    <source>
        <dbReference type="PROSITE" id="PS50102"/>
    </source>
</evidence>
<dbReference type="SMART" id="SM00360">
    <property type="entry name" value="RRM"/>
    <property type="match status" value="3"/>
</dbReference>
<dbReference type="STRING" id="34508.A0A4U5ME22"/>
<dbReference type="PROSITE" id="PS50102">
    <property type="entry name" value="RRM"/>
    <property type="match status" value="3"/>
</dbReference>
<dbReference type="AlphaFoldDB" id="A0A4U5ME22"/>